<feature type="compositionally biased region" description="Low complexity" evidence="1">
    <location>
        <begin position="175"/>
        <end position="187"/>
    </location>
</feature>
<protein>
    <submittedName>
        <fullName evidence="2">Uncharacterized protein</fullName>
    </submittedName>
</protein>
<feature type="region of interest" description="Disordered" evidence="1">
    <location>
        <begin position="87"/>
        <end position="238"/>
    </location>
</feature>
<reference evidence="2 3" key="1">
    <citation type="submission" date="2021-06" db="EMBL/GenBank/DDBJ databases">
        <title>Caerostris darwini draft genome.</title>
        <authorList>
            <person name="Kono N."/>
            <person name="Arakawa K."/>
        </authorList>
    </citation>
    <scope>NUCLEOTIDE SEQUENCE [LARGE SCALE GENOMIC DNA]</scope>
</reference>
<feature type="region of interest" description="Disordered" evidence="1">
    <location>
        <begin position="1"/>
        <end position="30"/>
    </location>
</feature>
<organism evidence="2 3">
    <name type="scientific">Caerostris darwini</name>
    <dbReference type="NCBI Taxonomy" id="1538125"/>
    <lineage>
        <taxon>Eukaryota</taxon>
        <taxon>Metazoa</taxon>
        <taxon>Ecdysozoa</taxon>
        <taxon>Arthropoda</taxon>
        <taxon>Chelicerata</taxon>
        <taxon>Arachnida</taxon>
        <taxon>Araneae</taxon>
        <taxon>Araneomorphae</taxon>
        <taxon>Entelegynae</taxon>
        <taxon>Araneoidea</taxon>
        <taxon>Araneidae</taxon>
        <taxon>Caerostris</taxon>
    </lineage>
</organism>
<feature type="compositionally biased region" description="Acidic residues" evidence="1">
    <location>
        <begin position="188"/>
        <end position="205"/>
    </location>
</feature>
<comment type="caution">
    <text evidence="2">The sequence shown here is derived from an EMBL/GenBank/DDBJ whole genome shotgun (WGS) entry which is preliminary data.</text>
</comment>
<feature type="compositionally biased region" description="Basic and acidic residues" evidence="1">
    <location>
        <begin position="87"/>
        <end position="102"/>
    </location>
</feature>
<dbReference type="AlphaFoldDB" id="A0AAV4QI97"/>
<proteinExistence type="predicted"/>
<evidence type="ECO:0000256" key="1">
    <source>
        <dbReference type="SAM" id="MobiDB-lite"/>
    </source>
</evidence>
<evidence type="ECO:0000313" key="2">
    <source>
        <dbReference type="EMBL" id="GIY09788.1"/>
    </source>
</evidence>
<sequence length="238" mass="25628">MQKVWKEGTQLSPTYSKDQNDPNPPQNRLLGRGSEVAIEEELFHGARFCGLLYLDGRVDAHILLRARLGGGLHEGLCGGGYDGDADGPAKEHAIHQKSKEATPDVIRYSSTPADDNFNPPAKFGSWGQLLSTGGKRQYSSLHASNPPPPISATTSTLPRVAGQRRQQQLYPAGLSSESESSGASPSSSDEDGDEDEEDEDEEENEGENHSDATTCTGSEMALAASKGEQQKDRRKGNF</sequence>
<name>A0AAV4QI97_9ARAC</name>
<keyword evidence="3" id="KW-1185">Reference proteome</keyword>
<gene>
    <name evidence="2" type="primary">AVEN_150613_1</name>
    <name evidence="2" type="ORF">CDAR_602621</name>
</gene>
<accession>A0AAV4QI97</accession>
<dbReference type="EMBL" id="BPLQ01004678">
    <property type="protein sequence ID" value="GIY09788.1"/>
    <property type="molecule type" value="Genomic_DNA"/>
</dbReference>
<dbReference type="Proteomes" id="UP001054837">
    <property type="component" value="Unassembled WGS sequence"/>
</dbReference>
<evidence type="ECO:0000313" key="3">
    <source>
        <dbReference type="Proteomes" id="UP001054837"/>
    </source>
</evidence>